<name>A0A9J6FX23_HAELO</name>
<proteinExistence type="predicted"/>
<organism evidence="2 3">
    <name type="scientific">Haemaphysalis longicornis</name>
    <name type="common">Bush tick</name>
    <dbReference type="NCBI Taxonomy" id="44386"/>
    <lineage>
        <taxon>Eukaryota</taxon>
        <taxon>Metazoa</taxon>
        <taxon>Ecdysozoa</taxon>
        <taxon>Arthropoda</taxon>
        <taxon>Chelicerata</taxon>
        <taxon>Arachnida</taxon>
        <taxon>Acari</taxon>
        <taxon>Parasitiformes</taxon>
        <taxon>Ixodida</taxon>
        <taxon>Ixodoidea</taxon>
        <taxon>Ixodidae</taxon>
        <taxon>Haemaphysalinae</taxon>
        <taxon>Haemaphysalis</taxon>
    </lineage>
</organism>
<dbReference type="VEuPathDB" id="VectorBase:HLOH_051208"/>
<dbReference type="AlphaFoldDB" id="A0A9J6FX23"/>
<evidence type="ECO:0000313" key="2">
    <source>
        <dbReference type="EMBL" id="KAH9367786.1"/>
    </source>
</evidence>
<accession>A0A9J6FX23</accession>
<keyword evidence="3" id="KW-1185">Reference proteome</keyword>
<feature type="compositionally biased region" description="Polar residues" evidence="1">
    <location>
        <begin position="1"/>
        <end position="12"/>
    </location>
</feature>
<feature type="region of interest" description="Disordered" evidence="1">
    <location>
        <begin position="266"/>
        <end position="304"/>
    </location>
</feature>
<comment type="caution">
    <text evidence="2">The sequence shown here is derived from an EMBL/GenBank/DDBJ whole genome shotgun (WGS) entry which is preliminary data.</text>
</comment>
<dbReference type="Proteomes" id="UP000821853">
    <property type="component" value="Chromosome 2"/>
</dbReference>
<protein>
    <recommendedName>
        <fullName evidence="4">CCHC-type domain-containing protein</fullName>
    </recommendedName>
</protein>
<feature type="compositionally biased region" description="Polar residues" evidence="1">
    <location>
        <begin position="285"/>
        <end position="304"/>
    </location>
</feature>
<evidence type="ECO:0000313" key="3">
    <source>
        <dbReference type="Proteomes" id="UP000821853"/>
    </source>
</evidence>
<feature type="region of interest" description="Disordered" evidence="1">
    <location>
        <begin position="1"/>
        <end position="43"/>
    </location>
</feature>
<sequence length="304" mass="33314">MTTPPQGSSTSMEFDRSAAALSTTPAHGKKSYGRGKIPTLRGDVKPRLPTNDFRIVYRPQAGLRVASWSERPFAQAICQASKLPERTFFSSVIIQTQVTQNLIVASTPDETLALTLCEVTIIQLGATTQELTPYIKSLPGMTRGVITGLDVGTMHEQLQHILATNGPRILHARLLGMSTAAVITFEGTRVPYYIKAYGILTRCRPYRQTIQCCALCGEMGHRQDICPNPEAIICPNGHLRDRPIGHPCTPTCQLCGLNHLTASGECRKKLKPPPPPPRVMPWRNARTNQGPAPANNWPSLDETT</sequence>
<reference evidence="2 3" key="1">
    <citation type="journal article" date="2020" name="Cell">
        <title>Large-Scale Comparative Analyses of Tick Genomes Elucidate Their Genetic Diversity and Vector Capacities.</title>
        <authorList>
            <consortium name="Tick Genome and Microbiome Consortium (TIGMIC)"/>
            <person name="Jia N."/>
            <person name="Wang J."/>
            <person name="Shi W."/>
            <person name="Du L."/>
            <person name="Sun Y."/>
            <person name="Zhan W."/>
            <person name="Jiang J.F."/>
            <person name="Wang Q."/>
            <person name="Zhang B."/>
            <person name="Ji P."/>
            <person name="Bell-Sakyi L."/>
            <person name="Cui X.M."/>
            <person name="Yuan T.T."/>
            <person name="Jiang B.G."/>
            <person name="Yang W.F."/>
            <person name="Lam T.T."/>
            <person name="Chang Q.C."/>
            <person name="Ding S.J."/>
            <person name="Wang X.J."/>
            <person name="Zhu J.G."/>
            <person name="Ruan X.D."/>
            <person name="Zhao L."/>
            <person name="Wei J.T."/>
            <person name="Ye R.Z."/>
            <person name="Que T.C."/>
            <person name="Du C.H."/>
            <person name="Zhou Y.H."/>
            <person name="Cheng J.X."/>
            <person name="Dai P.F."/>
            <person name="Guo W.B."/>
            <person name="Han X.H."/>
            <person name="Huang E.J."/>
            <person name="Li L.F."/>
            <person name="Wei W."/>
            <person name="Gao Y.C."/>
            <person name="Liu J.Z."/>
            <person name="Shao H.Z."/>
            <person name="Wang X."/>
            <person name="Wang C.C."/>
            <person name="Yang T.C."/>
            <person name="Huo Q.B."/>
            <person name="Li W."/>
            <person name="Chen H.Y."/>
            <person name="Chen S.E."/>
            <person name="Zhou L.G."/>
            <person name="Ni X.B."/>
            <person name="Tian J.H."/>
            <person name="Sheng Y."/>
            <person name="Liu T."/>
            <person name="Pan Y.S."/>
            <person name="Xia L.Y."/>
            <person name="Li J."/>
            <person name="Zhao F."/>
            <person name="Cao W.C."/>
        </authorList>
    </citation>
    <scope>NUCLEOTIDE SEQUENCE [LARGE SCALE GENOMIC DNA]</scope>
    <source>
        <strain evidence="2">HaeL-2018</strain>
    </source>
</reference>
<evidence type="ECO:0000256" key="1">
    <source>
        <dbReference type="SAM" id="MobiDB-lite"/>
    </source>
</evidence>
<dbReference type="OrthoDB" id="6488226at2759"/>
<gene>
    <name evidence="2" type="ORF">HPB48_021395</name>
</gene>
<evidence type="ECO:0008006" key="4">
    <source>
        <dbReference type="Google" id="ProtNLM"/>
    </source>
</evidence>
<dbReference type="EMBL" id="JABSTR010000004">
    <property type="protein sequence ID" value="KAH9367786.1"/>
    <property type="molecule type" value="Genomic_DNA"/>
</dbReference>